<evidence type="ECO:0000256" key="5">
    <source>
        <dbReference type="ARBA" id="ARBA00023027"/>
    </source>
</evidence>
<gene>
    <name evidence="8" type="ORF">AMS68_001487</name>
</gene>
<dbReference type="OrthoDB" id="9992747at2759"/>
<reference evidence="8 9" key="1">
    <citation type="journal article" date="2016" name="Sci. Rep.">
        <title>Peltaster fructicola genome reveals evolution from an invasive phytopathogen to an ectophytic parasite.</title>
        <authorList>
            <person name="Xu C."/>
            <person name="Chen H."/>
            <person name="Gleason M.L."/>
            <person name="Xu J.R."/>
            <person name="Liu H."/>
            <person name="Zhang R."/>
            <person name="Sun G."/>
        </authorList>
    </citation>
    <scope>NUCLEOTIDE SEQUENCE [LARGE SCALE GENOMIC DNA]</scope>
    <source>
        <strain evidence="8 9">LNHT1506</strain>
    </source>
</reference>
<dbReference type="SUPFAM" id="SSF51905">
    <property type="entry name" value="FAD/NAD(P)-binding domain"/>
    <property type="match status" value="2"/>
</dbReference>
<evidence type="ECO:0000313" key="9">
    <source>
        <dbReference type="Proteomes" id="UP000503462"/>
    </source>
</evidence>
<dbReference type="Gene3D" id="3.50.50.100">
    <property type="match status" value="1"/>
</dbReference>
<name>A0A6H0XNA5_9PEZI</name>
<proteinExistence type="inferred from homology"/>
<dbReference type="EMBL" id="CP051139">
    <property type="protein sequence ID" value="QIW95969.1"/>
    <property type="molecule type" value="Genomic_DNA"/>
</dbReference>
<dbReference type="InterPro" id="IPR023753">
    <property type="entry name" value="FAD/NAD-binding_dom"/>
</dbReference>
<dbReference type="InterPro" id="IPR045024">
    <property type="entry name" value="NDH-2"/>
</dbReference>
<keyword evidence="4" id="KW-0560">Oxidoreductase</keyword>
<evidence type="ECO:0000256" key="1">
    <source>
        <dbReference type="ARBA" id="ARBA00005272"/>
    </source>
</evidence>
<dbReference type="GO" id="GO:0003954">
    <property type="term" value="F:NADH dehydrogenase activity"/>
    <property type="evidence" value="ECO:0007669"/>
    <property type="project" value="InterPro"/>
</dbReference>
<organism evidence="8 9">
    <name type="scientific">Peltaster fructicola</name>
    <dbReference type="NCBI Taxonomy" id="286661"/>
    <lineage>
        <taxon>Eukaryota</taxon>
        <taxon>Fungi</taxon>
        <taxon>Dikarya</taxon>
        <taxon>Ascomycota</taxon>
        <taxon>Pezizomycotina</taxon>
        <taxon>Dothideomycetes</taxon>
        <taxon>Dothideomycetes incertae sedis</taxon>
        <taxon>Peltaster</taxon>
    </lineage>
</organism>
<evidence type="ECO:0000256" key="2">
    <source>
        <dbReference type="ARBA" id="ARBA00022630"/>
    </source>
</evidence>
<accession>A0A6H0XNA5</accession>
<evidence type="ECO:0000256" key="3">
    <source>
        <dbReference type="ARBA" id="ARBA00022827"/>
    </source>
</evidence>
<dbReference type="GO" id="GO:0005739">
    <property type="term" value="C:mitochondrion"/>
    <property type="evidence" value="ECO:0007669"/>
    <property type="project" value="UniProtKB-ARBA"/>
</dbReference>
<dbReference type="PANTHER" id="PTHR43706">
    <property type="entry name" value="NADH DEHYDROGENASE"/>
    <property type="match status" value="1"/>
</dbReference>
<keyword evidence="5" id="KW-0520">NAD</keyword>
<keyword evidence="3" id="KW-0274">FAD</keyword>
<evidence type="ECO:0000313" key="8">
    <source>
        <dbReference type="EMBL" id="QIW95969.1"/>
    </source>
</evidence>
<keyword evidence="9" id="KW-1185">Reference proteome</keyword>
<dbReference type="Pfam" id="PF07992">
    <property type="entry name" value="Pyr_redox_2"/>
    <property type="match status" value="1"/>
</dbReference>
<evidence type="ECO:0000256" key="4">
    <source>
        <dbReference type="ARBA" id="ARBA00023002"/>
    </source>
</evidence>
<evidence type="ECO:0000259" key="7">
    <source>
        <dbReference type="Pfam" id="PF22366"/>
    </source>
</evidence>
<dbReference type="AlphaFoldDB" id="A0A6H0XNA5"/>
<dbReference type="InterPro" id="IPR036188">
    <property type="entry name" value="FAD/NAD-bd_sf"/>
</dbReference>
<feature type="domain" description="FAD/NAD(P)-binding" evidence="6">
    <location>
        <begin position="41"/>
        <end position="358"/>
    </location>
</feature>
<dbReference type="PRINTS" id="PR00368">
    <property type="entry name" value="FADPNR"/>
</dbReference>
<evidence type="ECO:0000259" key="6">
    <source>
        <dbReference type="Pfam" id="PF07992"/>
    </source>
</evidence>
<keyword evidence="2" id="KW-0285">Flavoprotein</keyword>
<dbReference type="Proteomes" id="UP000503462">
    <property type="component" value="Chromosome 1"/>
</dbReference>
<dbReference type="Pfam" id="PF22366">
    <property type="entry name" value="NDH2_C"/>
    <property type="match status" value="1"/>
</dbReference>
<comment type="similarity">
    <text evidence="1">Belongs to the NADH dehydrogenase family.</text>
</comment>
<feature type="domain" description="External alternative NADH-ubiquinone oxidoreductase-like C-terminal" evidence="7">
    <location>
        <begin position="471"/>
        <end position="531"/>
    </location>
</feature>
<sequence length="535" mass="59584">MLSFHSAFALRTASLPTQPSLYLKRSLTIRQLNERRDGRQRVVILGSGWGGYTLARRLDPKDFQIVIVSPRSYFVFTPLLASTSVGTLEFRTALESLRSRGSRYEYYQGRAESIDFANNRVVIRETVRDPNVGLIKAYANVEKDERALTSRIEESRGDVFPLSYDKLVLAVGSYSQTFGIPGVTEHAYFLKDIQDARRIRTKILSCFETAALPTTPVQTQKDLLHFAITGGGPTGCEFSAELLDIIREDLQRFYPQLMQHVRITLFDVSPKILSMFDEKLGSYALDHFGREGVTIKTNHKILGLEQGLPVVADVEAPNATVQASGYTLTVQNGDNIPRSMGCGMVVWSTGLMANPFVANRLNDSFAVPAGRVKSLAEDNLDARRLTACKVQRNLRSGSIVTDNHLRIQMKSESGSTATLQDVFAIGDCAACADRQYPATAQVASQQATWLAKHLNQGDIDSVKQGFSFENLGIMAYLGAFNGIVQLGKGRSVSGRAAFWMWRSVYLTKAMSWRNRLLIPIYWTINSIFGRDISRF</sequence>
<dbReference type="PANTHER" id="PTHR43706:SF17">
    <property type="entry name" value="NADH DEHYDROGENASE (EUROFUNG)"/>
    <property type="match status" value="1"/>
</dbReference>
<dbReference type="InterPro" id="IPR054585">
    <property type="entry name" value="NDH2-like_C"/>
</dbReference>
<protein>
    <submittedName>
        <fullName evidence="8">Uncharacterized protein</fullName>
    </submittedName>
</protein>